<evidence type="ECO:0000256" key="4">
    <source>
        <dbReference type="ARBA" id="ARBA00023152"/>
    </source>
</evidence>
<evidence type="ECO:0000256" key="8">
    <source>
        <dbReference type="RuleBase" id="RU000612"/>
    </source>
</evidence>
<evidence type="ECO:0000256" key="2">
    <source>
        <dbReference type="ARBA" id="ARBA00006604"/>
    </source>
</evidence>
<evidence type="ECO:0000256" key="1">
    <source>
        <dbReference type="ARBA" id="ARBA00004926"/>
    </source>
</evidence>
<dbReference type="AlphaFoldDB" id="A0A3D9YS38"/>
<dbReference type="Proteomes" id="UP000256900">
    <property type="component" value="Unassembled WGS sequence"/>
</dbReference>
<dbReference type="PANTHER" id="PTHR11469">
    <property type="entry name" value="GLUCOSE-6-PHOSPHATE ISOMERASE"/>
    <property type="match status" value="1"/>
</dbReference>
<evidence type="ECO:0000256" key="5">
    <source>
        <dbReference type="ARBA" id="ARBA00023235"/>
    </source>
</evidence>
<dbReference type="InterPro" id="IPR035482">
    <property type="entry name" value="SIS_PGI_2"/>
</dbReference>
<dbReference type="Gene3D" id="1.10.1390.10">
    <property type="match status" value="1"/>
</dbReference>
<dbReference type="CDD" id="cd05016">
    <property type="entry name" value="SIS_PGI_2"/>
    <property type="match status" value="1"/>
</dbReference>
<comment type="pathway">
    <text evidence="1 7 8">Carbohydrate degradation; glycolysis; D-glyceraldehyde 3-phosphate and glycerone phosphate from D-glucose: step 2/4.</text>
</comment>
<dbReference type="GO" id="GO:0004347">
    <property type="term" value="F:glucose-6-phosphate isomerase activity"/>
    <property type="evidence" value="ECO:0007669"/>
    <property type="project" value="UniProtKB-UniRule"/>
</dbReference>
<keyword evidence="5 7" id="KW-0413">Isomerase</keyword>
<evidence type="ECO:0000256" key="6">
    <source>
        <dbReference type="ARBA" id="ARBA00029321"/>
    </source>
</evidence>
<dbReference type="GO" id="GO:0051156">
    <property type="term" value="P:glucose 6-phosphate metabolic process"/>
    <property type="evidence" value="ECO:0007669"/>
    <property type="project" value="TreeGrafter"/>
</dbReference>
<dbReference type="PROSITE" id="PS51463">
    <property type="entry name" value="P_GLUCOSE_ISOMERASE_3"/>
    <property type="match status" value="1"/>
</dbReference>
<dbReference type="InterPro" id="IPR035476">
    <property type="entry name" value="SIS_PGI_1"/>
</dbReference>
<dbReference type="InterPro" id="IPR018189">
    <property type="entry name" value="Phosphoglucose_isomerase_CS"/>
</dbReference>
<comment type="catalytic activity">
    <reaction evidence="6 7 8">
        <text>alpha-D-glucose 6-phosphate = beta-D-fructose 6-phosphate</text>
        <dbReference type="Rhea" id="RHEA:11816"/>
        <dbReference type="ChEBI" id="CHEBI:57634"/>
        <dbReference type="ChEBI" id="CHEBI:58225"/>
        <dbReference type="EC" id="5.3.1.9"/>
    </reaction>
</comment>
<keyword evidence="4 7" id="KW-0324">Glycolysis</keyword>
<comment type="function">
    <text evidence="7">Catalyzes the reversible isomerization of glucose-6-phosphate to fructose-6-phosphate.</text>
</comment>
<dbReference type="NCBIfam" id="NF001211">
    <property type="entry name" value="PRK00179.1"/>
    <property type="match status" value="1"/>
</dbReference>
<evidence type="ECO:0000256" key="7">
    <source>
        <dbReference type="HAMAP-Rule" id="MF_00473"/>
    </source>
</evidence>
<dbReference type="PROSITE" id="PS00765">
    <property type="entry name" value="P_GLUCOSE_ISOMERASE_1"/>
    <property type="match status" value="1"/>
</dbReference>
<dbReference type="GO" id="GO:0048029">
    <property type="term" value="F:monosaccharide binding"/>
    <property type="evidence" value="ECO:0007669"/>
    <property type="project" value="TreeGrafter"/>
</dbReference>
<comment type="caution">
    <text evidence="9">The sequence shown here is derived from an EMBL/GenBank/DDBJ whole genome shotgun (WGS) entry which is preliminary data.</text>
</comment>
<dbReference type="EMBL" id="QUMO01000004">
    <property type="protein sequence ID" value="REF84681.1"/>
    <property type="molecule type" value="Genomic_DNA"/>
</dbReference>
<accession>A0A3D9YS38</accession>
<dbReference type="InterPro" id="IPR023096">
    <property type="entry name" value="G6P_Isomerase_C"/>
</dbReference>
<feature type="active site" evidence="7">
    <location>
        <position position="511"/>
    </location>
</feature>
<dbReference type="InterPro" id="IPR001672">
    <property type="entry name" value="G6P_Isomerase"/>
</dbReference>
<evidence type="ECO:0000256" key="3">
    <source>
        <dbReference type="ARBA" id="ARBA00022432"/>
    </source>
</evidence>
<keyword evidence="10" id="KW-1185">Reference proteome</keyword>
<comment type="similarity">
    <text evidence="2 7 8">Belongs to the GPI family.</text>
</comment>
<gene>
    <name evidence="7" type="primary">pgi</name>
    <name evidence="9" type="ORF">DES32_2792</name>
</gene>
<feature type="active site" evidence="7">
    <location>
        <position position="383"/>
    </location>
</feature>
<dbReference type="Pfam" id="PF00342">
    <property type="entry name" value="PGI"/>
    <property type="match status" value="1"/>
</dbReference>
<proteinExistence type="inferred from homology"/>
<evidence type="ECO:0000313" key="10">
    <source>
        <dbReference type="Proteomes" id="UP000256900"/>
    </source>
</evidence>
<dbReference type="Gene3D" id="3.40.50.10490">
    <property type="entry name" value="Glucose-6-phosphate isomerase like protein, domain 1"/>
    <property type="match status" value="2"/>
</dbReference>
<dbReference type="PROSITE" id="PS00174">
    <property type="entry name" value="P_GLUCOSE_ISOMERASE_2"/>
    <property type="match status" value="1"/>
</dbReference>
<dbReference type="PRINTS" id="PR00662">
    <property type="entry name" value="G6PISOMERASE"/>
</dbReference>
<dbReference type="GO" id="GO:0005829">
    <property type="term" value="C:cytosol"/>
    <property type="evidence" value="ECO:0007669"/>
    <property type="project" value="TreeGrafter"/>
</dbReference>
<keyword evidence="3 7" id="KW-0312">Gluconeogenesis</keyword>
<dbReference type="GO" id="GO:0006096">
    <property type="term" value="P:glycolytic process"/>
    <property type="evidence" value="ECO:0007669"/>
    <property type="project" value="UniProtKB-UniRule"/>
</dbReference>
<dbReference type="InterPro" id="IPR046348">
    <property type="entry name" value="SIS_dom_sf"/>
</dbReference>
<dbReference type="SUPFAM" id="SSF53697">
    <property type="entry name" value="SIS domain"/>
    <property type="match status" value="1"/>
</dbReference>
<dbReference type="EC" id="5.3.1.9" evidence="7"/>
<comment type="subcellular location">
    <subcellularLocation>
        <location evidence="7">Cytoplasm</location>
    </subcellularLocation>
</comment>
<dbReference type="GO" id="GO:0006094">
    <property type="term" value="P:gluconeogenesis"/>
    <property type="evidence" value="ECO:0007669"/>
    <property type="project" value="UniProtKB-UniRule"/>
</dbReference>
<protein>
    <recommendedName>
        <fullName evidence="7">Glucose-6-phosphate isomerase</fullName>
        <shortName evidence="7">GPI</shortName>
        <ecNumber evidence="7">5.3.1.9</ecNumber>
    </recommendedName>
    <alternativeName>
        <fullName evidence="7">Phosphoglucose isomerase</fullName>
        <shortName evidence="7">PGI</shortName>
    </alternativeName>
    <alternativeName>
        <fullName evidence="7">Phosphohexose isomerase</fullName>
        <shortName evidence="7">PHI</shortName>
    </alternativeName>
</protein>
<dbReference type="UniPathway" id="UPA00109">
    <property type="reaction ID" value="UER00181"/>
</dbReference>
<organism evidence="9 10">
    <name type="scientific">Methylovirgula ligni</name>
    <dbReference type="NCBI Taxonomy" id="569860"/>
    <lineage>
        <taxon>Bacteria</taxon>
        <taxon>Pseudomonadati</taxon>
        <taxon>Pseudomonadota</taxon>
        <taxon>Alphaproteobacteria</taxon>
        <taxon>Hyphomicrobiales</taxon>
        <taxon>Beijerinckiaceae</taxon>
        <taxon>Methylovirgula</taxon>
    </lineage>
</organism>
<dbReference type="PANTHER" id="PTHR11469:SF1">
    <property type="entry name" value="GLUCOSE-6-PHOSPHATE ISOMERASE"/>
    <property type="match status" value="1"/>
</dbReference>
<keyword evidence="7" id="KW-0963">Cytoplasm</keyword>
<comment type="pathway">
    <text evidence="7">Carbohydrate biosynthesis; gluconeogenesis.</text>
</comment>
<dbReference type="CDD" id="cd05015">
    <property type="entry name" value="SIS_PGI_1"/>
    <property type="match status" value="1"/>
</dbReference>
<evidence type="ECO:0000313" key="9">
    <source>
        <dbReference type="EMBL" id="REF84681.1"/>
    </source>
</evidence>
<dbReference type="OrthoDB" id="140919at2"/>
<dbReference type="HAMAP" id="MF_00473">
    <property type="entry name" value="G6P_isomerase"/>
    <property type="match status" value="1"/>
</dbReference>
<dbReference type="RefSeq" id="WP_115837300.1">
    <property type="nucleotide sequence ID" value="NZ_CP025086.1"/>
</dbReference>
<feature type="active site" description="Proton donor" evidence="7">
    <location>
        <position position="352"/>
    </location>
</feature>
<reference evidence="9 10" key="1">
    <citation type="submission" date="2018-08" db="EMBL/GenBank/DDBJ databases">
        <title>Genomic Encyclopedia of Type Strains, Phase IV (KMG-IV): sequencing the most valuable type-strain genomes for metagenomic binning, comparative biology and taxonomic classification.</title>
        <authorList>
            <person name="Goeker M."/>
        </authorList>
    </citation>
    <scope>NUCLEOTIDE SEQUENCE [LARGE SCALE GENOMIC DNA]</scope>
    <source>
        <strain evidence="9 10">BW863</strain>
    </source>
</reference>
<sequence>MDRPEISEAFFALEAHLSDFHDVTIADLFTKDARRFADFHVVLDDLLFDFSKHRIDRTTLKLLLDLARAAKLEERRAVLFAGATINPTEGRAAMHMALRTMSGVPMQVQGRDVMPEVLAERHKMLAFAEAVRDGGLKTAAGERFAHVVNIGIGGSDLGPAMAARALSPFVAPHLDLHFVANVDGADLADTLKRVDLARTLFVVSSKTFTTLETMTNARAARRAVIDRLGEAAVPAHFAAVSTAPKEVAAFGIPEDCRFLFWDWVGGRYSLWSSIGLSLAIGIGKQNFEDFLRGGEDVDNHFTTTPLAENIPVLMALIEIWYRDFWDCAAQAVIPYDQRLGRFPAYLQQLEMESNGKSVDLSGAAAGTSTGPVIFGEPGTNAQHAFFQLFHQGTEIVPVDFLLAAEPLASDPAQHPLLVANCLAQSEALFRGRTRAEVEAKLRAQGLDDEAIAALAPHKVFEGNRPSSTFLYKSLTPRTLGRLIALYEHKVFVQSVIWNIDPFDQWGVELGKELALRLAPLSADPAADTTGLDASTAGLLAHLRALRKT</sequence>
<dbReference type="UniPathway" id="UPA00138"/>
<name>A0A3D9YS38_9HYPH</name>
<dbReference type="GO" id="GO:0097367">
    <property type="term" value="F:carbohydrate derivative binding"/>
    <property type="evidence" value="ECO:0007669"/>
    <property type="project" value="InterPro"/>
</dbReference>